<accession>A0A0J9BV16</accession>
<dbReference type="OrthoDB" id="1734503at2"/>
<protein>
    <submittedName>
        <fullName evidence="1">Uncharacterized protein</fullName>
    </submittedName>
</protein>
<name>A0A0J9BV16_9FIRM</name>
<organism evidence="1 2">
    <name type="scientific">[Clostridium] citroniae WAL-19142</name>
    <dbReference type="NCBI Taxonomy" id="742734"/>
    <lineage>
        <taxon>Bacteria</taxon>
        <taxon>Bacillati</taxon>
        <taxon>Bacillota</taxon>
        <taxon>Clostridia</taxon>
        <taxon>Lachnospirales</taxon>
        <taxon>Lachnospiraceae</taxon>
        <taxon>Enterocloster</taxon>
    </lineage>
</organism>
<reference evidence="1 2" key="1">
    <citation type="submission" date="2011-04" db="EMBL/GenBank/DDBJ databases">
        <title>The Genome Sequence of Clostridium citroniae WAL-19142.</title>
        <authorList>
            <consortium name="The Broad Institute Genome Sequencing Platform"/>
            <person name="Earl A."/>
            <person name="Ward D."/>
            <person name="Feldgarden M."/>
            <person name="Gevers D."/>
            <person name="Warren Y.A."/>
            <person name="Tyrrell K.L."/>
            <person name="Citron D.M."/>
            <person name="Goldstein E.J."/>
            <person name="Daigneault M."/>
            <person name="Allen-Vercoe E."/>
            <person name="Young S.K."/>
            <person name="Zeng Q."/>
            <person name="Gargeya S."/>
            <person name="Fitzgerald M."/>
            <person name="Haas B."/>
            <person name="Abouelleil A."/>
            <person name="Alvarado L."/>
            <person name="Arachchi H.M."/>
            <person name="Berlin A."/>
            <person name="Brown A."/>
            <person name="Chapman S.B."/>
            <person name="Chen Z."/>
            <person name="Dunbar C."/>
            <person name="Freedman E."/>
            <person name="Gearin G."/>
            <person name="Gellesch M."/>
            <person name="Goldberg J."/>
            <person name="Griggs A."/>
            <person name="Gujja S."/>
            <person name="Heilman E.R."/>
            <person name="Heiman D."/>
            <person name="Howarth C."/>
            <person name="Larson L."/>
            <person name="Lui A."/>
            <person name="MacDonald P.J."/>
            <person name="Mehta T."/>
            <person name="Montmayeur A."/>
            <person name="Murphy C."/>
            <person name="Neiman D."/>
            <person name="Pearson M."/>
            <person name="Priest M."/>
            <person name="Roberts A."/>
            <person name="Saif S."/>
            <person name="Shea T."/>
            <person name="Shenoy N."/>
            <person name="Sisk P."/>
            <person name="Stolte C."/>
            <person name="Sykes S."/>
            <person name="White J."/>
            <person name="Yandava C."/>
            <person name="Wortman J."/>
            <person name="Nusbaum C."/>
            <person name="Birren B."/>
        </authorList>
    </citation>
    <scope>NUCLEOTIDE SEQUENCE [LARGE SCALE GENOMIC DNA]</scope>
    <source>
        <strain evidence="1 2">WAL-19142</strain>
    </source>
</reference>
<dbReference type="Proteomes" id="UP000037392">
    <property type="component" value="Unassembled WGS sequence"/>
</dbReference>
<comment type="caution">
    <text evidence="1">The sequence shown here is derived from an EMBL/GenBank/DDBJ whole genome shotgun (WGS) entry which is preliminary data.</text>
</comment>
<proteinExistence type="predicted"/>
<dbReference type="EMBL" id="ADLK01000029">
    <property type="protein sequence ID" value="KMW16643.1"/>
    <property type="molecule type" value="Genomic_DNA"/>
</dbReference>
<dbReference type="RefSeq" id="WP_007863725.1">
    <property type="nucleotide sequence ID" value="NZ_KQ235881.1"/>
</dbReference>
<dbReference type="PATRIC" id="fig|742734.4.peg.4438"/>
<sequence>MITIFNRASVYIGRDMKEFARVRQTLAQEQIGYTYKVKNQMGQWTGSGTLRGRTGSLGQDSSLQYEYEVFVRSKDRDKAMYLLRKN</sequence>
<evidence type="ECO:0000313" key="2">
    <source>
        <dbReference type="Proteomes" id="UP000037392"/>
    </source>
</evidence>
<evidence type="ECO:0000313" key="1">
    <source>
        <dbReference type="EMBL" id="KMW16643.1"/>
    </source>
</evidence>
<dbReference type="AlphaFoldDB" id="A0A0J9BV16"/>
<dbReference type="GeneID" id="93161494"/>
<gene>
    <name evidence="1" type="ORF">HMPREF9470_04143</name>
</gene>